<keyword evidence="2" id="KW-0813">Transport</keyword>
<sequence>MILRRSLLAAIATSACLAVLPSAASAQVVMKLANATINDVQHEWQKLFAEALKKRVGDKVKTEIYPASQLGAIPRMAEGVALGTIESFITPTSFVTNIDPKFQIFDVPGLFDSPEHVHAVIHDPAYRDHLETMFLSRGIRVIGAIYNSPTVILTKKPAPTLADLKGVKARTFASPLQIEPMKAIGVTPVPLALTEVIPQLQSGGIDGVLAGMPILTAFKYYDVAKYVTDLNFAHIVSVNLVNEQWFQSQPKDIQEAIRAAGREAEQQAYPWGVENVKKSNELWKANKGEILELPPAEKASMMKSFVEIGTKIVEQNPAVKTEFVKLKALVDAKRPK</sequence>
<dbReference type="Pfam" id="PF03480">
    <property type="entry name" value="DctP"/>
    <property type="match status" value="1"/>
</dbReference>
<dbReference type="PANTHER" id="PTHR33376:SF7">
    <property type="entry name" value="C4-DICARBOXYLATE-BINDING PROTEIN DCTB"/>
    <property type="match status" value="1"/>
</dbReference>
<dbReference type="InterPro" id="IPR038404">
    <property type="entry name" value="TRAP_DctP_sf"/>
</dbReference>
<reference evidence="5 6" key="1">
    <citation type="submission" date="2018-07" db="EMBL/GenBank/DDBJ databases">
        <authorList>
            <person name="Quirk P.G."/>
            <person name="Krulwich T.A."/>
        </authorList>
    </citation>
    <scope>NUCLEOTIDE SEQUENCE [LARGE SCALE GENOMIC DNA]</scope>
    <source>
        <strain evidence="5 6">CC-BB4</strain>
    </source>
</reference>
<organism evidence="5 6">
    <name type="scientific">Pseudolabrys taiwanensis</name>
    <dbReference type="NCBI Taxonomy" id="331696"/>
    <lineage>
        <taxon>Bacteria</taxon>
        <taxon>Pseudomonadati</taxon>
        <taxon>Pseudomonadota</taxon>
        <taxon>Alphaproteobacteria</taxon>
        <taxon>Hyphomicrobiales</taxon>
        <taxon>Xanthobacteraceae</taxon>
        <taxon>Pseudolabrys</taxon>
    </lineage>
</organism>
<keyword evidence="6" id="KW-1185">Reference proteome</keyword>
<evidence type="ECO:0000313" key="6">
    <source>
        <dbReference type="Proteomes" id="UP000254889"/>
    </source>
</evidence>
<name>A0A345ZVF9_9HYPH</name>
<dbReference type="GO" id="GO:0055085">
    <property type="term" value="P:transmembrane transport"/>
    <property type="evidence" value="ECO:0007669"/>
    <property type="project" value="InterPro"/>
</dbReference>
<keyword evidence="3 4" id="KW-0732">Signal</keyword>
<dbReference type="InterPro" id="IPR018389">
    <property type="entry name" value="DctP_fam"/>
</dbReference>
<evidence type="ECO:0000256" key="3">
    <source>
        <dbReference type="ARBA" id="ARBA00022729"/>
    </source>
</evidence>
<dbReference type="PANTHER" id="PTHR33376">
    <property type="match status" value="1"/>
</dbReference>
<evidence type="ECO:0000256" key="1">
    <source>
        <dbReference type="ARBA" id="ARBA00009023"/>
    </source>
</evidence>
<dbReference type="PROSITE" id="PS51257">
    <property type="entry name" value="PROKAR_LIPOPROTEIN"/>
    <property type="match status" value="1"/>
</dbReference>
<dbReference type="CDD" id="cd13603">
    <property type="entry name" value="PBP2_TRAP_Siap_TeaA_like"/>
    <property type="match status" value="1"/>
</dbReference>
<gene>
    <name evidence="5" type="ORF">DW352_10535</name>
</gene>
<evidence type="ECO:0000256" key="2">
    <source>
        <dbReference type="ARBA" id="ARBA00022448"/>
    </source>
</evidence>
<dbReference type="Gene3D" id="3.40.190.170">
    <property type="entry name" value="Bacterial extracellular solute-binding protein, family 7"/>
    <property type="match status" value="1"/>
</dbReference>
<dbReference type="SUPFAM" id="SSF53850">
    <property type="entry name" value="Periplasmic binding protein-like II"/>
    <property type="match status" value="1"/>
</dbReference>
<dbReference type="OrthoDB" id="9803763at2"/>
<protein>
    <recommendedName>
        <fullName evidence="7">TRAP transporter substrate-binding protein</fullName>
    </recommendedName>
</protein>
<evidence type="ECO:0008006" key="7">
    <source>
        <dbReference type="Google" id="ProtNLM"/>
    </source>
</evidence>
<feature type="chain" id="PRO_5016823605" description="TRAP transporter substrate-binding protein" evidence="4">
    <location>
        <begin position="27"/>
        <end position="336"/>
    </location>
</feature>
<comment type="similarity">
    <text evidence="1">Belongs to the bacterial solute-binding protein 7 family.</text>
</comment>
<evidence type="ECO:0000256" key="4">
    <source>
        <dbReference type="SAM" id="SignalP"/>
    </source>
</evidence>
<feature type="signal peptide" evidence="4">
    <location>
        <begin position="1"/>
        <end position="26"/>
    </location>
</feature>
<dbReference type="NCBIfam" id="NF037995">
    <property type="entry name" value="TRAP_S1"/>
    <property type="match status" value="1"/>
</dbReference>
<proteinExistence type="inferred from homology"/>
<accession>A0A345ZVF9</accession>
<dbReference type="EMBL" id="CP031417">
    <property type="protein sequence ID" value="AXK80906.1"/>
    <property type="molecule type" value="Genomic_DNA"/>
</dbReference>
<dbReference type="Proteomes" id="UP000254889">
    <property type="component" value="Chromosome"/>
</dbReference>
<dbReference type="KEGG" id="ptaw:DW352_10535"/>
<dbReference type="RefSeq" id="WP_115691005.1">
    <property type="nucleotide sequence ID" value="NZ_CP031417.1"/>
</dbReference>
<dbReference type="AlphaFoldDB" id="A0A345ZVF9"/>
<evidence type="ECO:0000313" key="5">
    <source>
        <dbReference type="EMBL" id="AXK80906.1"/>
    </source>
</evidence>